<organism evidence="13 14">
    <name type="scientific">Albula goreensis</name>
    <dbReference type="NCBI Taxonomy" id="1534307"/>
    <lineage>
        <taxon>Eukaryota</taxon>
        <taxon>Metazoa</taxon>
        <taxon>Chordata</taxon>
        <taxon>Craniata</taxon>
        <taxon>Vertebrata</taxon>
        <taxon>Euteleostomi</taxon>
        <taxon>Actinopterygii</taxon>
        <taxon>Neopterygii</taxon>
        <taxon>Teleostei</taxon>
        <taxon>Albuliformes</taxon>
        <taxon>Albulidae</taxon>
        <taxon>Albula</taxon>
    </lineage>
</organism>
<evidence type="ECO:0000256" key="2">
    <source>
        <dbReference type="ARBA" id="ARBA00022475"/>
    </source>
</evidence>
<sequence>MWICSGVPSIGGGGGRGGAELGKCLCHASRVCTFPATSSFTQRSQPRADRDPFKPVPWKRSPLPHVHAGSGRWCRMISSMAVLPALLLLLMVEFGKPEIHSDPDAEGTVVIATIGQSVNLPCNYTLDTPLDPQRVRIYWQGKKSKQQNDYEQVLHVFNKGREEPERQDEQFRDRTSIQLQLIPLGLLSLRIAPVTPQDDSTHIITYLQMPDNSVRSICKTTLRAVARFQKPEVSVLCLKTEGEVLLVCTSDGGFPKPTVSWTGVNFSTPPDTNVTLNSKNSSYSINSILRLNGTQHPRGTCTVTNPALPETLSTSIRLSEHCVGAPPGSGTPTKMVIMCVVVVLPALTCVLLFLLKETELCHSHSHSTRCHSEDPIPALHLDEETTLQGAQSQASDNT</sequence>
<dbReference type="InterPro" id="IPR013783">
    <property type="entry name" value="Ig-like_fold"/>
</dbReference>
<protein>
    <recommendedName>
        <fullName evidence="12">Ig-like domain-containing protein</fullName>
    </recommendedName>
</protein>
<dbReference type="OrthoDB" id="9898017at2759"/>
<dbReference type="Pfam" id="PF22705">
    <property type="entry name" value="C2-set_3"/>
    <property type="match status" value="1"/>
</dbReference>
<name>A0A8T3CNM7_9TELE</name>
<evidence type="ECO:0000256" key="3">
    <source>
        <dbReference type="ARBA" id="ARBA00022692"/>
    </source>
</evidence>
<proteinExistence type="predicted"/>
<dbReference type="GO" id="GO:0042130">
    <property type="term" value="P:negative regulation of T cell proliferation"/>
    <property type="evidence" value="ECO:0007669"/>
    <property type="project" value="TreeGrafter"/>
</dbReference>
<evidence type="ECO:0000256" key="10">
    <source>
        <dbReference type="ARBA" id="ARBA00023319"/>
    </source>
</evidence>
<evidence type="ECO:0000256" key="5">
    <source>
        <dbReference type="ARBA" id="ARBA00022989"/>
    </source>
</evidence>
<dbReference type="GO" id="GO:0071222">
    <property type="term" value="P:cellular response to lipopolysaccharide"/>
    <property type="evidence" value="ECO:0007669"/>
    <property type="project" value="TreeGrafter"/>
</dbReference>
<keyword evidence="7" id="KW-1015">Disulfide bond</keyword>
<dbReference type="SUPFAM" id="SSF48726">
    <property type="entry name" value="Immunoglobulin"/>
    <property type="match status" value="2"/>
</dbReference>
<evidence type="ECO:0000256" key="6">
    <source>
        <dbReference type="ARBA" id="ARBA00023136"/>
    </source>
</evidence>
<feature type="transmembrane region" description="Helical" evidence="11">
    <location>
        <begin position="335"/>
        <end position="355"/>
    </location>
</feature>
<dbReference type="PANTHER" id="PTHR25466:SF2">
    <property type="entry name" value="T-LYMPHOCYTE ACTIVATION ANTIGEN CD86"/>
    <property type="match status" value="1"/>
</dbReference>
<evidence type="ECO:0000259" key="12">
    <source>
        <dbReference type="PROSITE" id="PS50835"/>
    </source>
</evidence>
<evidence type="ECO:0000256" key="11">
    <source>
        <dbReference type="SAM" id="Phobius"/>
    </source>
</evidence>
<dbReference type="PROSITE" id="PS50835">
    <property type="entry name" value="IG_LIKE"/>
    <property type="match status" value="1"/>
</dbReference>
<dbReference type="GO" id="GO:0009897">
    <property type="term" value="C:external side of plasma membrane"/>
    <property type="evidence" value="ECO:0007669"/>
    <property type="project" value="TreeGrafter"/>
</dbReference>
<evidence type="ECO:0000256" key="4">
    <source>
        <dbReference type="ARBA" id="ARBA00022729"/>
    </source>
</evidence>
<dbReference type="GO" id="GO:0007166">
    <property type="term" value="P:cell surface receptor signaling pathway"/>
    <property type="evidence" value="ECO:0007669"/>
    <property type="project" value="TreeGrafter"/>
</dbReference>
<dbReference type="AlphaFoldDB" id="A0A8T3CNM7"/>
<keyword evidence="4" id="KW-0732">Signal</keyword>
<evidence type="ECO:0000256" key="8">
    <source>
        <dbReference type="ARBA" id="ARBA00023170"/>
    </source>
</evidence>
<gene>
    <name evidence="13" type="ORF">AGOR_G00220500</name>
</gene>
<dbReference type="InterPro" id="IPR036179">
    <property type="entry name" value="Ig-like_dom_sf"/>
</dbReference>
<keyword evidence="8" id="KW-0675">Receptor</keyword>
<dbReference type="InterPro" id="IPR013106">
    <property type="entry name" value="Ig_V-set"/>
</dbReference>
<dbReference type="EMBL" id="JAERUA010000021">
    <property type="protein sequence ID" value="KAI1885467.1"/>
    <property type="molecule type" value="Genomic_DNA"/>
</dbReference>
<evidence type="ECO:0000256" key="7">
    <source>
        <dbReference type="ARBA" id="ARBA00023157"/>
    </source>
</evidence>
<dbReference type="PANTHER" id="PTHR25466">
    <property type="entry name" value="T-LYMPHOCYTE ACTIVATION ANTIGEN"/>
    <property type="match status" value="1"/>
</dbReference>
<evidence type="ECO:0000256" key="1">
    <source>
        <dbReference type="ARBA" id="ARBA00004251"/>
    </source>
</evidence>
<accession>A0A8T3CNM7</accession>
<keyword evidence="2" id="KW-1003">Cell membrane</keyword>
<comment type="caution">
    <text evidence="13">The sequence shown here is derived from an EMBL/GenBank/DDBJ whole genome shotgun (WGS) entry which is preliminary data.</text>
</comment>
<evidence type="ECO:0000313" key="14">
    <source>
        <dbReference type="Proteomes" id="UP000829720"/>
    </source>
</evidence>
<dbReference type="GO" id="GO:0042102">
    <property type="term" value="P:positive regulation of T cell proliferation"/>
    <property type="evidence" value="ECO:0007669"/>
    <property type="project" value="TreeGrafter"/>
</dbReference>
<dbReference type="Pfam" id="PF07686">
    <property type="entry name" value="V-set"/>
    <property type="match status" value="1"/>
</dbReference>
<dbReference type="Gene3D" id="2.60.40.10">
    <property type="entry name" value="Immunoglobulins"/>
    <property type="match status" value="2"/>
</dbReference>
<keyword evidence="5 11" id="KW-1133">Transmembrane helix</keyword>
<dbReference type="CDD" id="cd00098">
    <property type="entry name" value="IgC1"/>
    <property type="match status" value="1"/>
</dbReference>
<feature type="domain" description="Ig-like" evidence="12">
    <location>
        <begin position="231"/>
        <end position="313"/>
    </location>
</feature>
<dbReference type="InterPro" id="IPR007110">
    <property type="entry name" value="Ig-like_dom"/>
</dbReference>
<keyword evidence="3 11" id="KW-0812">Transmembrane</keyword>
<dbReference type="InterPro" id="IPR053896">
    <property type="entry name" value="BTN3A2-like_Ig-C"/>
</dbReference>
<keyword evidence="10" id="KW-0393">Immunoglobulin domain</keyword>
<keyword evidence="6 11" id="KW-0472">Membrane</keyword>
<dbReference type="GO" id="GO:0006955">
    <property type="term" value="P:immune response"/>
    <property type="evidence" value="ECO:0007669"/>
    <property type="project" value="TreeGrafter"/>
</dbReference>
<dbReference type="Proteomes" id="UP000829720">
    <property type="component" value="Unassembled WGS sequence"/>
</dbReference>
<keyword evidence="14" id="KW-1185">Reference proteome</keyword>
<evidence type="ECO:0000256" key="9">
    <source>
        <dbReference type="ARBA" id="ARBA00023180"/>
    </source>
</evidence>
<keyword evidence="9" id="KW-0325">Glycoprotein</keyword>
<dbReference type="GO" id="GO:0031295">
    <property type="term" value="P:T cell costimulation"/>
    <property type="evidence" value="ECO:0007669"/>
    <property type="project" value="TreeGrafter"/>
</dbReference>
<reference evidence="13" key="1">
    <citation type="submission" date="2021-01" db="EMBL/GenBank/DDBJ databases">
        <authorList>
            <person name="Zahm M."/>
            <person name="Roques C."/>
            <person name="Cabau C."/>
            <person name="Klopp C."/>
            <person name="Donnadieu C."/>
            <person name="Jouanno E."/>
            <person name="Lampietro C."/>
            <person name="Louis A."/>
            <person name="Herpin A."/>
            <person name="Echchiki A."/>
            <person name="Berthelot C."/>
            <person name="Parey E."/>
            <person name="Roest-Crollius H."/>
            <person name="Braasch I."/>
            <person name="Postlethwait J."/>
            <person name="Bobe J."/>
            <person name="Montfort J."/>
            <person name="Bouchez O."/>
            <person name="Begum T."/>
            <person name="Mejri S."/>
            <person name="Adams A."/>
            <person name="Chen W.-J."/>
            <person name="Guiguen Y."/>
        </authorList>
    </citation>
    <scope>NUCLEOTIDE SEQUENCE</scope>
    <source>
        <tissue evidence="13">Blood</tissue>
    </source>
</reference>
<evidence type="ECO:0000313" key="13">
    <source>
        <dbReference type="EMBL" id="KAI1885467.1"/>
    </source>
</evidence>
<dbReference type="InterPro" id="IPR051713">
    <property type="entry name" value="T-cell_Activation_Regulation"/>
</dbReference>
<comment type="subcellular location">
    <subcellularLocation>
        <location evidence="1">Cell membrane</location>
        <topology evidence="1">Single-pass type I membrane protein</topology>
    </subcellularLocation>
</comment>